<feature type="binding site" evidence="4">
    <location>
        <begin position="240"/>
        <end position="244"/>
    </location>
    <ligand>
        <name>FAD</name>
        <dbReference type="ChEBI" id="CHEBI:57692"/>
    </ligand>
</feature>
<dbReference type="InterPro" id="IPR018394">
    <property type="entry name" value="DNA_photolyase_1_CS_C"/>
</dbReference>
<feature type="site" description="Electron transfer via tryptophanyl radical" evidence="5">
    <location>
        <position position="314"/>
    </location>
</feature>
<feature type="domain" description="Photolyase/cryptochrome alpha/beta" evidence="7">
    <location>
        <begin position="3"/>
        <end position="129"/>
    </location>
</feature>
<evidence type="ECO:0000256" key="1">
    <source>
        <dbReference type="ARBA" id="ARBA00022630"/>
    </source>
</evidence>
<keyword evidence="1 4" id="KW-0285">Flavoprotein</keyword>
<dbReference type="GO" id="GO:0071949">
    <property type="term" value="F:FAD binding"/>
    <property type="evidence" value="ECO:0007669"/>
    <property type="project" value="TreeGrafter"/>
</dbReference>
<dbReference type="Proteomes" id="UP000594468">
    <property type="component" value="Chromosome"/>
</dbReference>
<feature type="binding site" evidence="4">
    <location>
        <position position="280"/>
    </location>
    <ligand>
        <name>FAD</name>
        <dbReference type="ChEBI" id="CHEBI:57692"/>
    </ligand>
</feature>
<dbReference type="GO" id="GO:0003904">
    <property type="term" value="F:deoxyribodipyrimidine photo-lyase activity"/>
    <property type="evidence" value="ECO:0007669"/>
    <property type="project" value="TreeGrafter"/>
</dbReference>
<dbReference type="PANTHER" id="PTHR11455">
    <property type="entry name" value="CRYPTOCHROME"/>
    <property type="match status" value="1"/>
</dbReference>
<dbReference type="InterPro" id="IPR006050">
    <property type="entry name" value="DNA_photolyase_N"/>
</dbReference>
<dbReference type="PRINTS" id="PR00147">
    <property type="entry name" value="DNAPHOTLYASE"/>
</dbReference>
<name>A0A7S8E6R3_9CHLR</name>
<dbReference type="InterPro" id="IPR036155">
    <property type="entry name" value="Crypto/Photolyase_N_sf"/>
</dbReference>
<dbReference type="InterPro" id="IPR002081">
    <property type="entry name" value="Cryptochrome/DNA_photolyase_1"/>
</dbReference>
<evidence type="ECO:0000313" key="9">
    <source>
        <dbReference type="Proteomes" id="UP000594468"/>
    </source>
</evidence>
<feature type="site" description="Electron transfer via tryptophanyl radical" evidence="5">
    <location>
        <position position="390"/>
    </location>
</feature>
<sequence>MTERIIHWFRRDLRIHDNTALHKAVTSGIPVIPLFIIDDTLLQSPRVGAPRMKFMLQALRSLDKTLQLYGAKLIVRRGKPLDVLQQFITETGATALHFNADYSPYAQHRDNAVTKSLKVNVHSYDDALLLPPGSVMTKSGDPYKVFTPFKRAWNEKEKPAIIETAFSRAMFDAHLGEIHSERILSLADLGFAATIDIPEASEAQAHHLLDAFISEDIAYYDKTRNTLVISPFGKNRPKGTSYLSPYLRLGLLSPRQAYWAARNAYRQTNSQAHQNAIATWVSELTWREFYMHILYFYPHVMQRDFVETYQSLAWEEDPHGLQAWKDGMTGYPIIDAPMRQLKAIGWMPNRARMIVASFLTKDLLIYWKHGDIHFMQHLIDGDPAANNGGWQWAAGTGTDAQPYFRIFNPVSQSEKFATPDYLRYWLPELKDVPDDMLHTPWKMEKAPDDYPAPIVDHQKARERTLAAFKAARGE</sequence>
<keyword evidence="9" id="KW-1185">Reference proteome</keyword>
<evidence type="ECO:0000256" key="3">
    <source>
        <dbReference type="ARBA" id="ARBA00022991"/>
    </source>
</evidence>
<dbReference type="Gene3D" id="1.10.579.10">
    <property type="entry name" value="DNA Cyclobutane Dipyrimidine Photolyase, subunit A, domain 3"/>
    <property type="match status" value="1"/>
</dbReference>
<dbReference type="GO" id="GO:0006950">
    <property type="term" value="P:response to stress"/>
    <property type="evidence" value="ECO:0007669"/>
    <property type="project" value="UniProtKB-ARBA"/>
</dbReference>
<protein>
    <submittedName>
        <fullName evidence="8">Deoxyribodipyrimidine photo-lyase</fullName>
    </submittedName>
</protein>
<keyword evidence="3 6" id="KW-0157">Chromophore</keyword>
<keyword evidence="8" id="KW-0456">Lyase</keyword>
<evidence type="ECO:0000259" key="7">
    <source>
        <dbReference type="PROSITE" id="PS51645"/>
    </source>
</evidence>
<dbReference type="PROSITE" id="PS00394">
    <property type="entry name" value="DNA_PHOTOLYASES_1_1"/>
    <property type="match status" value="1"/>
</dbReference>
<dbReference type="RefSeq" id="WP_195169474.1">
    <property type="nucleotide sequence ID" value="NZ_CP062983.1"/>
</dbReference>
<dbReference type="GO" id="GO:0009416">
    <property type="term" value="P:response to light stimulus"/>
    <property type="evidence" value="ECO:0007669"/>
    <property type="project" value="TreeGrafter"/>
</dbReference>
<dbReference type="SUPFAM" id="SSF52425">
    <property type="entry name" value="Cryptochrome/photolyase, N-terminal domain"/>
    <property type="match status" value="1"/>
</dbReference>
<reference evidence="8 9" key="1">
    <citation type="submission" date="2020-02" db="EMBL/GenBank/DDBJ databases">
        <authorList>
            <person name="Zheng R.K."/>
            <person name="Sun C.M."/>
        </authorList>
    </citation>
    <scope>NUCLEOTIDE SEQUENCE [LARGE SCALE GENOMIC DNA]</scope>
    <source>
        <strain evidence="9">rifampicinis</strain>
    </source>
</reference>
<comment type="similarity">
    <text evidence="6">Belongs to the DNA photolyase family.</text>
</comment>
<dbReference type="PROSITE" id="PS00691">
    <property type="entry name" value="DNA_PHOTOLYASES_1_2"/>
    <property type="match status" value="1"/>
</dbReference>
<accession>A0A7S8E6R3</accession>
<dbReference type="PANTHER" id="PTHR11455:SF9">
    <property type="entry name" value="CRYPTOCHROME CIRCADIAN CLOCK 5 ISOFORM X1"/>
    <property type="match status" value="1"/>
</dbReference>
<evidence type="ECO:0000256" key="4">
    <source>
        <dbReference type="PIRSR" id="PIRSR602081-1"/>
    </source>
</evidence>
<dbReference type="AlphaFoldDB" id="A0A7S8E6R3"/>
<dbReference type="Gene3D" id="3.40.50.620">
    <property type="entry name" value="HUPs"/>
    <property type="match status" value="1"/>
</dbReference>
<evidence type="ECO:0000313" key="8">
    <source>
        <dbReference type="EMBL" id="QPC81401.1"/>
    </source>
</evidence>
<gene>
    <name evidence="8" type="ORF">G4Y79_17085</name>
</gene>
<comment type="cofactor">
    <cofactor evidence="4">
        <name>FAD</name>
        <dbReference type="ChEBI" id="CHEBI:57692"/>
    </cofactor>
    <text evidence="4">Binds 1 FAD per subunit.</text>
</comment>
<feature type="binding site" evidence="4">
    <location>
        <position position="220"/>
    </location>
    <ligand>
        <name>FAD</name>
        <dbReference type="ChEBI" id="CHEBI:57692"/>
    </ligand>
</feature>
<evidence type="ECO:0000256" key="2">
    <source>
        <dbReference type="ARBA" id="ARBA00022827"/>
    </source>
</evidence>
<evidence type="ECO:0000256" key="5">
    <source>
        <dbReference type="PIRSR" id="PIRSR602081-2"/>
    </source>
</evidence>
<dbReference type="GO" id="GO:0003677">
    <property type="term" value="F:DNA binding"/>
    <property type="evidence" value="ECO:0007669"/>
    <property type="project" value="TreeGrafter"/>
</dbReference>
<dbReference type="EMBL" id="CP062983">
    <property type="protein sequence ID" value="QPC81401.1"/>
    <property type="molecule type" value="Genomic_DNA"/>
</dbReference>
<dbReference type="InterPro" id="IPR014729">
    <property type="entry name" value="Rossmann-like_a/b/a_fold"/>
</dbReference>
<dbReference type="PROSITE" id="PS51645">
    <property type="entry name" value="PHR_CRY_ALPHA_BETA"/>
    <property type="match status" value="1"/>
</dbReference>
<dbReference type="SUPFAM" id="SSF48173">
    <property type="entry name" value="Cryptochrome/photolyase FAD-binding domain"/>
    <property type="match status" value="1"/>
</dbReference>
<dbReference type="GO" id="GO:0006139">
    <property type="term" value="P:nucleobase-containing compound metabolic process"/>
    <property type="evidence" value="ECO:0007669"/>
    <property type="project" value="UniProtKB-ARBA"/>
</dbReference>
<evidence type="ECO:0000256" key="6">
    <source>
        <dbReference type="RuleBase" id="RU004182"/>
    </source>
</evidence>
<proteinExistence type="inferred from homology"/>
<feature type="binding site" evidence="4">
    <location>
        <begin position="380"/>
        <end position="382"/>
    </location>
    <ligand>
        <name>FAD</name>
        <dbReference type="ChEBI" id="CHEBI:57692"/>
    </ligand>
</feature>
<dbReference type="Gene3D" id="1.25.40.80">
    <property type="match status" value="1"/>
</dbReference>
<dbReference type="InterPro" id="IPR036134">
    <property type="entry name" value="Crypto/Photolyase_FAD-like_sf"/>
</dbReference>
<organism evidence="8 9">
    <name type="scientific">Phototrophicus methaneseepsis</name>
    <dbReference type="NCBI Taxonomy" id="2710758"/>
    <lineage>
        <taxon>Bacteria</taxon>
        <taxon>Bacillati</taxon>
        <taxon>Chloroflexota</taxon>
        <taxon>Candidatus Thermofontia</taxon>
        <taxon>Phototrophicales</taxon>
        <taxon>Phototrophicaceae</taxon>
        <taxon>Phototrophicus</taxon>
    </lineage>
</organism>
<dbReference type="InterPro" id="IPR005101">
    <property type="entry name" value="Cryptochr/Photolyase_FAD-bd"/>
</dbReference>
<feature type="binding site" evidence="4">
    <location>
        <begin position="283"/>
        <end position="290"/>
    </location>
    <ligand>
        <name>FAD</name>
        <dbReference type="ChEBI" id="CHEBI:57692"/>
    </ligand>
</feature>
<dbReference type="Pfam" id="PF03441">
    <property type="entry name" value="FAD_binding_7"/>
    <property type="match status" value="1"/>
</dbReference>
<dbReference type="Pfam" id="PF00875">
    <property type="entry name" value="DNA_photolyase"/>
    <property type="match status" value="1"/>
</dbReference>
<keyword evidence="2 4" id="KW-0274">FAD</keyword>
<dbReference type="KEGG" id="pmet:G4Y79_17085"/>
<feature type="site" description="Electron transfer via tryptophanyl radical" evidence="5">
    <location>
        <position position="367"/>
    </location>
</feature>